<dbReference type="GO" id="GO:0016989">
    <property type="term" value="F:sigma factor antagonist activity"/>
    <property type="evidence" value="ECO:0007669"/>
    <property type="project" value="TreeGrafter"/>
</dbReference>
<dbReference type="Pfam" id="PF10099">
    <property type="entry name" value="RskA_C"/>
    <property type="match status" value="1"/>
</dbReference>
<keyword evidence="7" id="KW-0472">Membrane</keyword>
<dbReference type="InterPro" id="IPR051474">
    <property type="entry name" value="Anti-sigma-K/W_factor"/>
</dbReference>
<gene>
    <name evidence="12" type="ORF">J4E96_19805</name>
</gene>
<evidence type="ECO:0000256" key="8">
    <source>
        <dbReference type="ARBA" id="ARBA00023163"/>
    </source>
</evidence>
<keyword evidence="4" id="KW-0812">Transmembrane</keyword>
<evidence type="ECO:0000256" key="6">
    <source>
        <dbReference type="ARBA" id="ARBA00023015"/>
    </source>
</evidence>
<evidence type="ECO:0000256" key="7">
    <source>
        <dbReference type="ARBA" id="ARBA00023136"/>
    </source>
</evidence>
<comment type="subcellular location">
    <subcellularLocation>
        <location evidence="2">Cell membrane</location>
    </subcellularLocation>
    <subcellularLocation>
        <location evidence="1">Membrane</location>
        <topology evidence="1">Single-pass membrane protein</topology>
    </subcellularLocation>
</comment>
<sequence>MTADQHGPTDARDLLGAYALDAVDDIERRAVDRLVATDPAAAHELAGLTATAAMLGAAVAARPPADLRAAVLAEAARTAQVSRPAAAGARGSGASARRPGVPRRTVWLAVAATAVGAALIPSGLAWQQAQQTQRAQEQARAVADLLADPQARLVRSEVTGGGTAVAVLAADSALFSASGLAEPGDGKAYQLWVLHDGAAASAGVLADDDGQVRAIAADFAPGDSLAVTVEPAGGSTQPTTDPLVVLESA</sequence>
<evidence type="ECO:0000256" key="9">
    <source>
        <dbReference type="ARBA" id="ARBA00029829"/>
    </source>
</evidence>
<reference evidence="12" key="1">
    <citation type="submission" date="2021-03" db="EMBL/GenBank/DDBJ databases">
        <title>Pengzhenrongella sicca gen. nov., sp. nov., a new member of suborder Micrococcineae isolated from High-Arctic tundra soil.</title>
        <authorList>
            <person name="Peng F."/>
        </authorList>
    </citation>
    <scope>NUCLEOTIDE SEQUENCE</scope>
    <source>
        <strain evidence="12">LRZ-2</strain>
    </source>
</reference>
<organism evidence="12 13">
    <name type="scientific">Pengzhenrongella sicca</name>
    <dbReference type="NCBI Taxonomy" id="2819238"/>
    <lineage>
        <taxon>Bacteria</taxon>
        <taxon>Bacillati</taxon>
        <taxon>Actinomycetota</taxon>
        <taxon>Actinomycetes</taxon>
        <taxon>Micrococcales</taxon>
        <taxon>Pengzhenrongella</taxon>
    </lineage>
</organism>
<dbReference type="KEGG" id="psic:J4E96_19805"/>
<protein>
    <recommendedName>
        <fullName evidence="10">Regulator of SigK</fullName>
    </recommendedName>
    <alternativeName>
        <fullName evidence="9">Sigma-K anti-sigma factor RskA</fullName>
    </alternativeName>
</protein>
<evidence type="ECO:0000313" key="13">
    <source>
        <dbReference type="Proteomes" id="UP000663937"/>
    </source>
</evidence>
<accession>A0A8A4ZBV5</accession>
<proteinExistence type="predicted"/>
<keyword evidence="6" id="KW-0805">Transcription regulation</keyword>
<dbReference type="InterPro" id="IPR018764">
    <property type="entry name" value="RskA_C"/>
</dbReference>
<dbReference type="GO" id="GO:0005886">
    <property type="term" value="C:plasma membrane"/>
    <property type="evidence" value="ECO:0007669"/>
    <property type="project" value="UniProtKB-SubCell"/>
</dbReference>
<dbReference type="AlphaFoldDB" id="A0A8A4ZBV5"/>
<keyword evidence="8" id="KW-0804">Transcription</keyword>
<evidence type="ECO:0000256" key="5">
    <source>
        <dbReference type="ARBA" id="ARBA00022989"/>
    </source>
</evidence>
<keyword evidence="3" id="KW-1003">Cell membrane</keyword>
<dbReference type="GO" id="GO:0006417">
    <property type="term" value="P:regulation of translation"/>
    <property type="evidence" value="ECO:0007669"/>
    <property type="project" value="TreeGrafter"/>
</dbReference>
<keyword evidence="5" id="KW-1133">Transmembrane helix</keyword>
<evidence type="ECO:0000256" key="10">
    <source>
        <dbReference type="ARBA" id="ARBA00030803"/>
    </source>
</evidence>
<name>A0A8A4ZBV5_9MICO</name>
<evidence type="ECO:0000256" key="4">
    <source>
        <dbReference type="ARBA" id="ARBA00022692"/>
    </source>
</evidence>
<dbReference type="PANTHER" id="PTHR37461">
    <property type="entry name" value="ANTI-SIGMA-K FACTOR RSKA"/>
    <property type="match status" value="1"/>
</dbReference>
<evidence type="ECO:0000256" key="1">
    <source>
        <dbReference type="ARBA" id="ARBA00004167"/>
    </source>
</evidence>
<dbReference type="Gene3D" id="1.10.10.1320">
    <property type="entry name" value="Anti-sigma factor, zinc-finger domain"/>
    <property type="match status" value="1"/>
</dbReference>
<dbReference type="EMBL" id="CP071868">
    <property type="protein sequence ID" value="QTE29470.1"/>
    <property type="molecule type" value="Genomic_DNA"/>
</dbReference>
<dbReference type="InterPro" id="IPR041916">
    <property type="entry name" value="Anti_sigma_zinc_sf"/>
</dbReference>
<evidence type="ECO:0000313" key="12">
    <source>
        <dbReference type="EMBL" id="QTE29470.1"/>
    </source>
</evidence>
<dbReference type="RefSeq" id="WP_227423754.1">
    <property type="nucleotide sequence ID" value="NZ_CP071868.1"/>
</dbReference>
<keyword evidence="13" id="KW-1185">Reference proteome</keyword>
<evidence type="ECO:0000259" key="11">
    <source>
        <dbReference type="Pfam" id="PF10099"/>
    </source>
</evidence>
<dbReference type="PANTHER" id="PTHR37461:SF1">
    <property type="entry name" value="ANTI-SIGMA-K FACTOR RSKA"/>
    <property type="match status" value="1"/>
</dbReference>
<evidence type="ECO:0000256" key="3">
    <source>
        <dbReference type="ARBA" id="ARBA00022475"/>
    </source>
</evidence>
<feature type="domain" description="Anti-sigma K factor RskA C-terminal" evidence="11">
    <location>
        <begin position="107"/>
        <end position="242"/>
    </location>
</feature>
<dbReference type="Proteomes" id="UP000663937">
    <property type="component" value="Chromosome"/>
</dbReference>
<evidence type="ECO:0000256" key="2">
    <source>
        <dbReference type="ARBA" id="ARBA00004236"/>
    </source>
</evidence>